<accession>A0A7S7SJD1</accession>
<reference evidence="2 3" key="1">
    <citation type="submission" date="2020-10" db="EMBL/GenBank/DDBJ databases">
        <title>Complete genome sequence of Paludibaculum fermentans P105T, a facultatively anaerobic acidobacterium capable of dissimilatory Fe(III) reduction.</title>
        <authorList>
            <person name="Dedysh S.N."/>
            <person name="Beletsky A.V."/>
            <person name="Kulichevskaya I.S."/>
            <person name="Mardanov A.V."/>
            <person name="Ravin N.V."/>
        </authorList>
    </citation>
    <scope>NUCLEOTIDE SEQUENCE [LARGE SCALE GENOMIC DNA]</scope>
    <source>
        <strain evidence="2 3">P105</strain>
    </source>
</reference>
<evidence type="ECO:0000313" key="2">
    <source>
        <dbReference type="EMBL" id="QOY85870.1"/>
    </source>
</evidence>
<keyword evidence="1" id="KW-0732">Signal</keyword>
<evidence type="ECO:0000313" key="3">
    <source>
        <dbReference type="Proteomes" id="UP000593892"/>
    </source>
</evidence>
<evidence type="ECO:0000256" key="1">
    <source>
        <dbReference type="SAM" id="SignalP"/>
    </source>
</evidence>
<feature type="signal peptide" evidence="1">
    <location>
        <begin position="1"/>
        <end position="26"/>
    </location>
</feature>
<dbReference type="RefSeq" id="WP_194447540.1">
    <property type="nucleotide sequence ID" value="NZ_CP063849.1"/>
</dbReference>
<gene>
    <name evidence="2" type="ORF">IRI77_24025</name>
</gene>
<name>A0A7S7SJD1_PALFE</name>
<dbReference type="Proteomes" id="UP000593892">
    <property type="component" value="Chromosome"/>
</dbReference>
<dbReference type="AlphaFoldDB" id="A0A7S7SJD1"/>
<sequence>MQTNYLNRADITAVLAAFTFSYSATAAHHDSGNMWVTSVAQAPQGGFWIQVNDTAHTGKTIVSGPAPVFESVNAPGTIVAVPGKMGYWVVTKRGDIVSRGDAPAFCEGHLSKCSNYPSDPGNKSFVTHAAATPDGLGLWVLGYDGQVWTVGTAQPYGDRQGENNIYGSAIVPTPSGKGYYILMSDGGVHTRGDAVFFGSTGGQYGREYTGMVLSKTAVGAVNGYWILEEDGGVHAYGDAQFLGSTGGNTSRVTSMFSLDGGIRYGWVTYNGTIGYSTSYRRGPVSTTEHDLSMVWTLQGDVDKPGAEVHAKQLGSGRVDSWIFWPAKWGGLPVYQLRHEFNGLCLEAKGDRLVQAVCQANFNNSGAQAFLASSGGDDNMYVSPAQNGYQAIVIKPGKSLLEISMSGSTQWRTLATTTVTSEATRGQWYTSGAVGDKTHLGVPDLQTPPQRWVVATTAPVAGSTVRFVSMATGHCGEFKWSGTADYLFNATCQMGVQTQTFRLVPDGGNVFRISIAFHSGVGAAPGFTGGVMFTMASQRWVLDLTDSL</sequence>
<protein>
    <submittedName>
        <fullName evidence="2">Uncharacterized protein</fullName>
    </submittedName>
</protein>
<dbReference type="KEGG" id="pfer:IRI77_24025"/>
<keyword evidence="3" id="KW-1185">Reference proteome</keyword>
<feature type="chain" id="PRO_5032329677" evidence="1">
    <location>
        <begin position="27"/>
        <end position="547"/>
    </location>
</feature>
<proteinExistence type="predicted"/>
<dbReference type="EMBL" id="CP063849">
    <property type="protein sequence ID" value="QOY85870.1"/>
    <property type="molecule type" value="Genomic_DNA"/>
</dbReference>
<organism evidence="2 3">
    <name type="scientific">Paludibaculum fermentans</name>
    <dbReference type="NCBI Taxonomy" id="1473598"/>
    <lineage>
        <taxon>Bacteria</taxon>
        <taxon>Pseudomonadati</taxon>
        <taxon>Acidobacteriota</taxon>
        <taxon>Terriglobia</taxon>
        <taxon>Bryobacterales</taxon>
        <taxon>Bryobacteraceae</taxon>
        <taxon>Paludibaculum</taxon>
    </lineage>
</organism>